<dbReference type="InterPro" id="IPR058163">
    <property type="entry name" value="LysR-type_TF_proteobact-type"/>
</dbReference>
<protein>
    <submittedName>
        <fullName evidence="6">Transcriptional regulator LysR family</fullName>
    </submittedName>
</protein>
<evidence type="ECO:0000256" key="1">
    <source>
        <dbReference type="ARBA" id="ARBA00009437"/>
    </source>
</evidence>
<dbReference type="EMBL" id="BBMR01000006">
    <property type="protein sequence ID" value="GAL20546.1"/>
    <property type="molecule type" value="Genomic_DNA"/>
</dbReference>
<evidence type="ECO:0000256" key="3">
    <source>
        <dbReference type="ARBA" id="ARBA00023125"/>
    </source>
</evidence>
<reference evidence="6 7" key="1">
    <citation type="submission" date="2014-09" db="EMBL/GenBank/DDBJ databases">
        <title>Vibrio maritimus JCM 19235. (C45) whole genome shotgun sequence.</title>
        <authorList>
            <person name="Sawabe T."/>
            <person name="Meirelles P."/>
            <person name="Nakanishi M."/>
            <person name="Sayaka M."/>
            <person name="Hattori M."/>
            <person name="Ohkuma M."/>
        </authorList>
    </citation>
    <scope>NUCLEOTIDE SEQUENCE [LARGE SCALE GENOMIC DNA]</scope>
    <source>
        <strain evidence="7">JCM19235</strain>
    </source>
</reference>
<evidence type="ECO:0000256" key="2">
    <source>
        <dbReference type="ARBA" id="ARBA00023015"/>
    </source>
</evidence>
<keyword evidence="4" id="KW-0804">Transcription</keyword>
<sequence length="285" mass="31584">METESLRLFIKVAEVLNISAAGKSLGLAPAIASSRLSKLENQIGADLFHRSTRKITLSTQGEQFLPYAREILKQHDAALSVVGKEQDDASGTIRFAVSSTFAQLYIVPVLPEFLDRYPNITIDLKLGDKELNIIEHGIDLALRNSVIKDSGLRARKLADDRRILCASPDYLSRKGMPGEPLSLVNHDIIMFKDAKPRKLHSNSDSSVMFPPDSNKIRLICDDGTSMRIATVAGIGISMNAYWSVFHELETGKLVRVLPDYEVEDNTSIWLVYPKANALSQKCVCL</sequence>
<dbReference type="GO" id="GO:0003700">
    <property type="term" value="F:DNA-binding transcription factor activity"/>
    <property type="evidence" value="ECO:0007669"/>
    <property type="project" value="InterPro"/>
</dbReference>
<dbReference type="InterPro" id="IPR036388">
    <property type="entry name" value="WH-like_DNA-bd_sf"/>
</dbReference>
<gene>
    <name evidence="6" type="ORF">JCM19235_3548</name>
</gene>
<dbReference type="SUPFAM" id="SSF46785">
    <property type="entry name" value="Winged helix' DNA-binding domain"/>
    <property type="match status" value="1"/>
</dbReference>
<dbReference type="InterPro" id="IPR036390">
    <property type="entry name" value="WH_DNA-bd_sf"/>
</dbReference>
<evidence type="ECO:0000259" key="5">
    <source>
        <dbReference type="PROSITE" id="PS50931"/>
    </source>
</evidence>
<dbReference type="Pfam" id="PF03466">
    <property type="entry name" value="LysR_substrate"/>
    <property type="match status" value="1"/>
</dbReference>
<dbReference type="PROSITE" id="PS50931">
    <property type="entry name" value="HTH_LYSR"/>
    <property type="match status" value="1"/>
</dbReference>
<dbReference type="InterPro" id="IPR005119">
    <property type="entry name" value="LysR_subst-bd"/>
</dbReference>
<evidence type="ECO:0000313" key="6">
    <source>
        <dbReference type="EMBL" id="GAL20546.1"/>
    </source>
</evidence>
<dbReference type="CDD" id="cd08422">
    <property type="entry name" value="PBP2_CrgA_like"/>
    <property type="match status" value="1"/>
</dbReference>
<keyword evidence="7" id="KW-1185">Reference proteome</keyword>
<organism evidence="6 7">
    <name type="scientific">Vibrio maritimus</name>
    <dbReference type="NCBI Taxonomy" id="990268"/>
    <lineage>
        <taxon>Bacteria</taxon>
        <taxon>Pseudomonadati</taxon>
        <taxon>Pseudomonadota</taxon>
        <taxon>Gammaproteobacteria</taxon>
        <taxon>Vibrionales</taxon>
        <taxon>Vibrionaceae</taxon>
        <taxon>Vibrio</taxon>
    </lineage>
</organism>
<comment type="caution">
    <text evidence="6">The sequence shown here is derived from an EMBL/GenBank/DDBJ whole genome shotgun (WGS) entry which is preliminary data.</text>
</comment>
<dbReference type="GO" id="GO:0003677">
    <property type="term" value="F:DNA binding"/>
    <property type="evidence" value="ECO:0007669"/>
    <property type="project" value="UniProtKB-KW"/>
</dbReference>
<evidence type="ECO:0000313" key="7">
    <source>
        <dbReference type="Proteomes" id="UP000029228"/>
    </source>
</evidence>
<name>A0A090RZ44_9VIBR</name>
<dbReference type="FunFam" id="1.10.10.10:FF:000001">
    <property type="entry name" value="LysR family transcriptional regulator"/>
    <property type="match status" value="1"/>
</dbReference>
<dbReference type="PANTHER" id="PTHR30537:SF5">
    <property type="entry name" value="HTH-TYPE TRANSCRIPTIONAL ACTIVATOR TTDR-RELATED"/>
    <property type="match status" value="1"/>
</dbReference>
<dbReference type="STRING" id="990268.JCM19235_3548"/>
<dbReference type="Gene3D" id="1.10.10.10">
    <property type="entry name" value="Winged helix-like DNA-binding domain superfamily/Winged helix DNA-binding domain"/>
    <property type="match status" value="1"/>
</dbReference>
<keyword evidence="3" id="KW-0238">DNA-binding</keyword>
<keyword evidence="2" id="KW-0805">Transcription regulation</keyword>
<dbReference type="Proteomes" id="UP000029228">
    <property type="component" value="Unassembled WGS sequence"/>
</dbReference>
<dbReference type="InterPro" id="IPR000847">
    <property type="entry name" value="LysR_HTH_N"/>
</dbReference>
<feature type="domain" description="HTH lysR-type" evidence="5">
    <location>
        <begin position="1"/>
        <end position="58"/>
    </location>
</feature>
<dbReference type="PANTHER" id="PTHR30537">
    <property type="entry name" value="HTH-TYPE TRANSCRIPTIONAL REGULATOR"/>
    <property type="match status" value="1"/>
</dbReference>
<dbReference type="AlphaFoldDB" id="A0A090RZ44"/>
<proteinExistence type="inferred from homology"/>
<evidence type="ECO:0000256" key="4">
    <source>
        <dbReference type="ARBA" id="ARBA00023163"/>
    </source>
</evidence>
<comment type="similarity">
    <text evidence="1">Belongs to the LysR transcriptional regulatory family.</text>
</comment>
<dbReference type="Gene3D" id="3.40.190.290">
    <property type="match status" value="1"/>
</dbReference>
<accession>A0A090RZ44</accession>
<dbReference type="SUPFAM" id="SSF53850">
    <property type="entry name" value="Periplasmic binding protein-like II"/>
    <property type="match status" value="1"/>
</dbReference>
<dbReference type="Pfam" id="PF00126">
    <property type="entry name" value="HTH_1"/>
    <property type="match status" value="1"/>
</dbReference>